<keyword evidence="6" id="KW-0443">Lipid metabolism</keyword>
<dbReference type="AlphaFoldDB" id="A0A1E3QU15"/>
<keyword evidence="7 8" id="KW-0472">Membrane</keyword>
<gene>
    <name evidence="9" type="ORF">BABINDRAFT_121025</name>
</gene>
<accession>A0A1E3QU15</accession>
<keyword evidence="5 8" id="KW-1133">Transmembrane helix</keyword>
<evidence type="ECO:0000256" key="4">
    <source>
        <dbReference type="ARBA" id="ARBA00022824"/>
    </source>
</evidence>
<proteinExistence type="predicted"/>
<evidence type="ECO:0000256" key="8">
    <source>
        <dbReference type="SAM" id="Phobius"/>
    </source>
</evidence>
<dbReference type="OrthoDB" id="5579088at2759"/>
<dbReference type="GO" id="GO:0019915">
    <property type="term" value="P:lipid storage"/>
    <property type="evidence" value="ECO:0007669"/>
    <property type="project" value="InterPro"/>
</dbReference>
<keyword evidence="3" id="KW-0378">Hydrolase</keyword>
<comment type="subcellular location">
    <subcellularLocation>
        <location evidence="1">Endoplasmic reticulum membrane</location>
        <topology evidence="1">Multi-pass membrane protein</topology>
    </subcellularLocation>
</comment>
<feature type="transmembrane region" description="Helical" evidence="8">
    <location>
        <begin position="39"/>
        <end position="64"/>
    </location>
</feature>
<dbReference type="RefSeq" id="XP_018986516.1">
    <property type="nucleotide sequence ID" value="XM_019126938.1"/>
</dbReference>
<keyword evidence="2 8" id="KW-0812">Transmembrane</keyword>
<keyword evidence="4" id="KW-0256">Endoplasmic reticulum</keyword>
<evidence type="ECO:0000256" key="7">
    <source>
        <dbReference type="ARBA" id="ARBA00023136"/>
    </source>
</evidence>
<dbReference type="Proteomes" id="UP000094336">
    <property type="component" value="Unassembled WGS sequence"/>
</dbReference>
<evidence type="ECO:0000256" key="1">
    <source>
        <dbReference type="ARBA" id="ARBA00004477"/>
    </source>
</evidence>
<protein>
    <submittedName>
        <fullName evidence="9">Uncharacterized protein</fullName>
    </submittedName>
</protein>
<dbReference type="GO" id="GO:0008654">
    <property type="term" value="P:phospholipid biosynthetic process"/>
    <property type="evidence" value="ECO:0007669"/>
    <property type="project" value="TreeGrafter"/>
</dbReference>
<dbReference type="PANTHER" id="PTHR23129:SF0">
    <property type="entry name" value="ACYL-COENZYME A DIPHOSPHATASE FITM2"/>
    <property type="match status" value="1"/>
</dbReference>
<dbReference type="GO" id="GO:0034389">
    <property type="term" value="P:lipid droplet organization"/>
    <property type="evidence" value="ECO:0007669"/>
    <property type="project" value="TreeGrafter"/>
</dbReference>
<evidence type="ECO:0000313" key="9">
    <source>
        <dbReference type="EMBL" id="ODQ81188.1"/>
    </source>
</evidence>
<sequence length="205" mass="22731">MPTLVLLLLTFPVTTIVLAPVSLLLKGHGLGYLTEEHNIFNLMFADYGIIVFITLYTAISLLEIKYTETDVSFHAVLVRQTLKLAGYVAYAAGLYLFLILPIYRSTGFKISGHLFGLSLLLLTTVIELARVKGLPRDDSSSKIFKRITVAVLAVCAVWYLLFLITCVFFHTFPEKLLGLALGMVPPVVLCIKSPDLDFLSVFQIS</sequence>
<dbReference type="GeneID" id="30144792"/>
<evidence type="ECO:0000256" key="5">
    <source>
        <dbReference type="ARBA" id="ARBA00022989"/>
    </source>
</evidence>
<organism evidence="9 10">
    <name type="scientific">Babjeviella inositovora NRRL Y-12698</name>
    <dbReference type="NCBI Taxonomy" id="984486"/>
    <lineage>
        <taxon>Eukaryota</taxon>
        <taxon>Fungi</taxon>
        <taxon>Dikarya</taxon>
        <taxon>Ascomycota</taxon>
        <taxon>Saccharomycotina</taxon>
        <taxon>Pichiomycetes</taxon>
        <taxon>Serinales incertae sedis</taxon>
        <taxon>Babjeviella</taxon>
    </lineage>
</organism>
<evidence type="ECO:0000313" key="10">
    <source>
        <dbReference type="Proteomes" id="UP000094336"/>
    </source>
</evidence>
<evidence type="ECO:0000256" key="2">
    <source>
        <dbReference type="ARBA" id="ARBA00022692"/>
    </source>
</evidence>
<dbReference type="InterPro" id="IPR019388">
    <property type="entry name" value="FIT"/>
</dbReference>
<name>A0A1E3QU15_9ASCO</name>
<feature type="transmembrane region" description="Helical" evidence="8">
    <location>
        <begin position="110"/>
        <end position="129"/>
    </location>
</feature>
<dbReference type="GO" id="GO:0005789">
    <property type="term" value="C:endoplasmic reticulum membrane"/>
    <property type="evidence" value="ECO:0007669"/>
    <property type="project" value="UniProtKB-SubCell"/>
</dbReference>
<keyword evidence="10" id="KW-1185">Reference proteome</keyword>
<evidence type="ECO:0000256" key="6">
    <source>
        <dbReference type="ARBA" id="ARBA00023098"/>
    </source>
</evidence>
<feature type="transmembrane region" description="Helical" evidence="8">
    <location>
        <begin position="149"/>
        <end position="172"/>
    </location>
</feature>
<dbReference type="PANTHER" id="PTHR23129">
    <property type="entry name" value="ACYL-COENZYME A DIPHOSPHATASE FITM2"/>
    <property type="match status" value="1"/>
</dbReference>
<dbReference type="GO" id="GO:0010945">
    <property type="term" value="F:coenzyme A diphosphatase activity"/>
    <property type="evidence" value="ECO:0007669"/>
    <property type="project" value="InterPro"/>
</dbReference>
<evidence type="ECO:0000256" key="3">
    <source>
        <dbReference type="ARBA" id="ARBA00022801"/>
    </source>
</evidence>
<reference evidence="10" key="1">
    <citation type="submission" date="2016-05" db="EMBL/GenBank/DDBJ databases">
        <title>Comparative genomics of biotechnologically important yeasts.</title>
        <authorList>
            <consortium name="DOE Joint Genome Institute"/>
            <person name="Riley R."/>
            <person name="Haridas S."/>
            <person name="Wolfe K.H."/>
            <person name="Lopes M.R."/>
            <person name="Hittinger C.T."/>
            <person name="Goker M."/>
            <person name="Salamov A."/>
            <person name="Wisecaver J."/>
            <person name="Long T.M."/>
            <person name="Aerts A.L."/>
            <person name="Barry K."/>
            <person name="Choi C."/>
            <person name="Clum A."/>
            <person name="Coughlan A.Y."/>
            <person name="Deshpande S."/>
            <person name="Douglass A.P."/>
            <person name="Hanson S.J."/>
            <person name="Klenk H.-P."/>
            <person name="Labutti K."/>
            <person name="Lapidus A."/>
            <person name="Lindquist E."/>
            <person name="Lipzen A."/>
            <person name="Meier-Kolthoff J.P."/>
            <person name="Ohm R.A."/>
            <person name="Otillar R.P."/>
            <person name="Pangilinan J."/>
            <person name="Peng Y."/>
            <person name="Rokas A."/>
            <person name="Rosa C.A."/>
            <person name="Scheuner C."/>
            <person name="Sibirny A.A."/>
            <person name="Slot J.C."/>
            <person name="Stielow J.B."/>
            <person name="Sun H."/>
            <person name="Kurtzman C.P."/>
            <person name="Blackwell M."/>
            <person name="Grigoriev I.V."/>
            <person name="Jeffries T.W."/>
        </authorList>
    </citation>
    <scope>NUCLEOTIDE SEQUENCE [LARGE SCALE GENOMIC DNA]</scope>
    <source>
        <strain evidence="10">NRRL Y-12698</strain>
    </source>
</reference>
<dbReference type="EMBL" id="KV454428">
    <property type="protein sequence ID" value="ODQ81188.1"/>
    <property type="molecule type" value="Genomic_DNA"/>
</dbReference>
<feature type="transmembrane region" description="Helical" evidence="8">
    <location>
        <begin position="84"/>
        <end position="104"/>
    </location>
</feature>
<dbReference type="Pfam" id="PF10261">
    <property type="entry name" value="FIT"/>
    <property type="match status" value="1"/>
</dbReference>